<keyword evidence="1" id="KW-0472">Membrane</keyword>
<protein>
    <recommendedName>
        <fullName evidence="2">Putative Flp pilus-assembly TadG-like N-terminal domain-containing protein</fullName>
    </recommendedName>
</protein>
<dbReference type="EMBL" id="QFYQ01000001">
    <property type="protein sequence ID" value="RAK55299.1"/>
    <property type="molecule type" value="Genomic_DNA"/>
</dbReference>
<gene>
    <name evidence="3" type="ORF">DJ017_12640</name>
</gene>
<dbReference type="RefSeq" id="WP_111529047.1">
    <property type="nucleotide sequence ID" value="NZ_JBHRSG010000003.1"/>
</dbReference>
<organism evidence="3 4">
    <name type="scientific">Phenylobacterium soli</name>
    <dbReference type="NCBI Taxonomy" id="2170551"/>
    <lineage>
        <taxon>Bacteria</taxon>
        <taxon>Pseudomonadati</taxon>
        <taxon>Pseudomonadota</taxon>
        <taxon>Alphaproteobacteria</taxon>
        <taxon>Caulobacterales</taxon>
        <taxon>Caulobacteraceae</taxon>
        <taxon>Phenylobacterium</taxon>
    </lineage>
</organism>
<keyword evidence="1" id="KW-0812">Transmembrane</keyword>
<evidence type="ECO:0000313" key="4">
    <source>
        <dbReference type="Proteomes" id="UP000249254"/>
    </source>
</evidence>
<name>A0A328AL12_9CAUL</name>
<accession>A0A328AL12</accession>
<keyword evidence="4" id="KW-1185">Reference proteome</keyword>
<comment type="caution">
    <text evidence="3">The sequence shown here is derived from an EMBL/GenBank/DDBJ whole genome shotgun (WGS) entry which is preliminary data.</text>
</comment>
<dbReference type="Pfam" id="PF13400">
    <property type="entry name" value="Tad"/>
    <property type="match status" value="1"/>
</dbReference>
<sequence length="429" mass="43587">MVLRSHQAGCGRRRLGLSLSAWRAWADRFRAAKSGNVAIIFAFGMPVVAAGAAFAAETSYQFYKHQRLQAAADAAAFAGALELLGGSGTTAVQSAASTAATSNGWLSASGTIQVNTPPTSGPNTTNKAVEVILTQTEPRFFTAVLTSTPVVLHRRAVALYQVSSNACIVALSKTASRAVDVTGNAAMNLSGCDVASNSTAADALHVWGSGNMTADCAETAGGIANNGGMTLSQCPGGMANAPSVADPYKDLETPSPQGPCNTQSSYNGAALTAGYYCNGLSLKGNDTLAPGVYYVGGSGFSIGANAFVAGTGVTIYLTGGARVSMQGNSTVRLTAPTSGTYSGILFFGDRSSSGGATNLFNGDSTSKLTGNLYFPTQAVAYNGNFSGANGCTYVIGDTVSWSGSATFDVDCTAEGMAKIPSRNAVKLVE</sequence>
<proteinExistence type="predicted"/>
<dbReference type="OrthoDB" id="7418984at2"/>
<feature type="transmembrane region" description="Helical" evidence="1">
    <location>
        <begin position="36"/>
        <end position="56"/>
    </location>
</feature>
<evidence type="ECO:0000259" key="2">
    <source>
        <dbReference type="Pfam" id="PF13400"/>
    </source>
</evidence>
<dbReference type="InterPro" id="IPR028087">
    <property type="entry name" value="Tad_N"/>
</dbReference>
<dbReference type="AlphaFoldDB" id="A0A328AL12"/>
<reference evidence="4" key="1">
    <citation type="submission" date="2018-05" db="EMBL/GenBank/DDBJ databases">
        <authorList>
            <person name="Li X."/>
        </authorList>
    </citation>
    <scope>NUCLEOTIDE SEQUENCE [LARGE SCALE GENOMIC DNA]</scope>
    <source>
        <strain evidence="4">LX32</strain>
    </source>
</reference>
<keyword evidence="1" id="KW-1133">Transmembrane helix</keyword>
<evidence type="ECO:0000256" key="1">
    <source>
        <dbReference type="SAM" id="Phobius"/>
    </source>
</evidence>
<dbReference type="Proteomes" id="UP000249254">
    <property type="component" value="Unassembled WGS sequence"/>
</dbReference>
<evidence type="ECO:0000313" key="3">
    <source>
        <dbReference type="EMBL" id="RAK55299.1"/>
    </source>
</evidence>
<feature type="domain" description="Putative Flp pilus-assembly TadG-like N-terminal" evidence="2">
    <location>
        <begin position="35"/>
        <end position="80"/>
    </location>
</feature>